<feature type="compositionally biased region" description="Polar residues" evidence="1">
    <location>
        <begin position="214"/>
        <end position="224"/>
    </location>
</feature>
<evidence type="ECO:0000256" key="1">
    <source>
        <dbReference type="SAM" id="MobiDB-lite"/>
    </source>
</evidence>
<comment type="caution">
    <text evidence="4">The sequence shown here is derived from an EMBL/GenBank/DDBJ whole genome shotgun (WGS) entry which is preliminary data.</text>
</comment>
<organism evidence="4 5">
    <name type="scientific">Tanacetum coccineum</name>
    <dbReference type="NCBI Taxonomy" id="301880"/>
    <lineage>
        <taxon>Eukaryota</taxon>
        <taxon>Viridiplantae</taxon>
        <taxon>Streptophyta</taxon>
        <taxon>Embryophyta</taxon>
        <taxon>Tracheophyta</taxon>
        <taxon>Spermatophyta</taxon>
        <taxon>Magnoliopsida</taxon>
        <taxon>eudicotyledons</taxon>
        <taxon>Gunneridae</taxon>
        <taxon>Pentapetalae</taxon>
        <taxon>asterids</taxon>
        <taxon>campanulids</taxon>
        <taxon>Asterales</taxon>
        <taxon>Asteraceae</taxon>
        <taxon>Asteroideae</taxon>
        <taxon>Anthemideae</taxon>
        <taxon>Anthemidinae</taxon>
        <taxon>Tanacetum</taxon>
    </lineage>
</organism>
<dbReference type="Proteomes" id="UP001151760">
    <property type="component" value="Unassembled WGS sequence"/>
</dbReference>
<dbReference type="SUPFAM" id="SSF56672">
    <property type="entry name" value="DNA/RNA polymerases"/>
    <property type="match status" value="1"/>
</dbReference>
<dbReference type="InterPro" id="IPR057670">
    <property type="entry name" value="SH3_retrovirus"/>
</dbReference>
<reference evidence="4" key="2">
    <citation type="submission" date="2022-01" db="EMBL/GenBank/DDBJ databases">
        <authorList>
            <person name="Yamashiro T."/>
            <person name="Shiraishi A."/>
            <person name="Satake H."/>
            <person name="Nakayama K."/>
        </authorList>
    </citation>
    <scope>NUCLEOTIDE SEQUENCE</scope>
</reference>
<keyword evidence="5" id="KW-1185">Reference proteome</keyword>
<dbReference type="InterPro" id="IPR043502">
    <property type="entry name" value="DNA/RNA_pol_sf"/>
</dbReference>
<proteinExistence type="predicted"/>
<accession>A0ABQ5AU74</accession>
<dbReference type="PANTHER" id="PTHR34222">
    <property type="entry name" value="GAG_PRE-INTEGRS DOMAIN-CONTAINING PROTEIN"/>
    <property type="match status" value="1"/>
</dbReference>
<protein>
    <submittedName>
        <fullName evidence="4">RNA-directed DNA polymerase</fullName>
    </submittedName>
</protein>
<dbReference type="GO" id="GO:0003964">
    <property type="term" value="F:RNA-directed DNA polymerase activity"/>
    <property type="evidence" value="ECO:0007669"/>
    <property type="project" value="UniProtKB-KW"/>
</dbReference>
<evidence type="ECO:0000259" key="3">
    <source>
        <dbReference type="Pfam" id="PF25597"/>
    </source>
</evidence>
<sequence length="767" mass="86533">MGTRRPDRVFMAHPKHQTGVSRQSYRIFHYKKLWDALVTTYSSRKYKLQIFNMHVKANELKQSDKSLEDFLIALQGVWGEIDRTDPNLMKCPEDIKTYAKIRSDQKLFQFLNVLDQKFEPIKREILRVDPLPTAEATYANVGEEAAHQNILGATNNEPHGIATGLIAGETEGVVFVTKGYRRNDDKKKWVTKDDKSHLKCEECGIAKTEKEKVPTTNTSSINKENTNDGRRSDGGFGGLAAAGNKGVGGDFSVAECPPIVNGSAHMAQSSFKKPSGPWIFDCGATDTMTYEVSDFTEISKPRKTHIQAANRERIDVKTGGTIEISPNIKLPNCLYDIRTGRIIGRGTEREGLYYVDEVTTSGTVMLALEQVKEKHEALATATYLINRLPTKILKMKTPLETLSEYHTLPQVLTLEPKVFGCTVFAHIPKSYRDKLDPCAEKCVFVGYGVNQKGYRCYNPKTRHMITTMNCDFLETKYFYSSQHSGQGERECIDTLSWLSYGTHEGGRNHSTQNESPFSTYLPPRNTVVRGEQYDTLSWLRYTSEESYANQNTTSAGAQEQSSLNISATEDTVPNLISEEHEEPTLIEVPEKYVLPARSNRGIPLKRYTPEKASRSSKYPIANIARGNLSKEAKAFFTGLYSEETPSNVEQALKSKKCKNAMDVEMDALMRNGTWDKCILLQGKKPIGCRWIFTIKYKPDGTVERYKARLVAKGYTQTYGIDYIETFFPVAKIDTIRVLFSIAANQGWPLHQFDVKNAFLHGELKEEL</sequence>
<dbReference type="InterPro" id="IPR013103">
    <property type="entry name" value="RVT_2"/>
</dbReference>
<dbReference type="Pfam" id="PF07727">
    <property type="entry name" value="RVT_2"/>
    <property type="match status" value="1"/>
</dbReference>
<dbReference type="PANTHER" id="PTHR34222:SF43">
    <property type="entry name" value="RETROTRANSPOSON GAG DOMAIN-CONTAINING PROTEIN"/>
    <property type="match status" value="1"/>
</dbReference>
<feature type="domain" description="Retroviral polymerase SH3-like" evidence="3">
    <location>
        <begin position="421"/>
        <end position="483"/>
    </location>
</feature>
<evidence type="ECO:0000259" key="2">
    <source>
        <dbReference type="Pfam" id="PF07727"/>
    </source>
</evidence>
<keyword evidence="4" id="KW-0548">Nucleotidyltransferase</keyword>
<evidence type="ECO:0000313" key="5">
    <source>
        <dbReference type="Proteomes" id="UP001151760"/>
    </source>
</evidence>
<reference evidence="4" key="1">
    <citation type="journal article" date="2022" name="Int. J. Mol. Sci.">
        <title>Draft Genome of Tanacetum Coccineum: Genomic Comparison of Closely Related Tanacetum-Family Plants.</title>
        <authorList>
            <person name="Yamashiro T."/>
            <person name="Shiraishi A."/>
            <person name="Nakayama K."/>
            <person name="Satake H."/>
        </authorList>
    </citation>
    <scope>NUCLEOTIDE SEQUENCE</scope>
</reference>
<dbReference type="EMBL" id="BQNB010012509">
    <property type="protein sequence ID" value="GJT04449.1"/>
    <property type="molecule type" value="Genomic_DNA"/>
</dbReference>
<feature type="domain" description="Reverse transcriptase Ty1/copia-type" evidence="2">
    <location>
        <begin position="672"/>
        <end position="767"/>
    </location>
</feature>
<keyword evidence="4" id="KW-0808">Transferase</keyword>
<dbReference type="Pfam" id="PF25597">
    <property type="entry name" value="SH3_retrovirus"/>
    <property type="match status" value="1"/>
</dbReference>
<name>A0ABQ5AU74_9ASTR</name>
<keyword evidence="4" id="KW-0695">RNA-directed DNA polymerase</keyword>
<evidence type="ECO:0000313" key="4">
    <source>
        <dbReference type="EMBL" id="GJT04449.1"/>
    </source>
</evidence>
<gene>
    <name evidence="4" type="ORF">Tco_0838911</name>
</gene>
<feature type="region of interest" description="Disordered" evidence="1">
    <location>
        <begin position="214"/>
        <end position="237"/>
    </location>
</feature>